<dbReference type="InterPro" id="IPR051397">
    <property type="entry name" value="Zn-ADH-like_protein"/>
</dbReference>
<evidence type="ECO:0000259" key="2">
    <source>
        <dbReference type="Pfam" id="PF14765"/>
    </source>
</evidence>
<evidence type="ECO:0000313" key="4">
    <source>
        <dbReference type="Proteomes" id="UP000249056"/>
    </source>
</evidence>
<dbReference type="Proteomes" id="UP000249056">
    <property type="component" value="Unassembled WGS sequence"/>
</dbReference>
<comment type="caution">
    <text evidence="3">The sequence shown here is derived from an EMBL/GenBank/DDBJ whole genome shotgun (WGS) entry which is preliminary data.</text>
</comment>
<dbReference type="AlphaFoldDB" id="A0A395IQY5"/>
<protein>
    <recommendedName>
        <fullName evidence="2">Polyketide synthase dehydratase domain-containing protein</fullName>
    </recommendedName>
</protein>
<feature type="transmembrane region" description="Helical" evidence="1">
    <location>
        <begin position="54"/>
        <end position="78"/>
    </location>
</feature>
<dbReference type="Gene3D" id="3.90.180.10">
    <property type="entry name" value="Medium-chain alcohol dehydrogenases, catalytic domain"/>
    <property type="match status" value="1"/>
</dbReference>
<dbReference type="OrthoDB" id="329835at2759"/>
<dbReference type="InterPro" id="IPR042104">
    <property type="entry name" value="PKS_dehydratase_sf"/>
</dbReference>
<keyword evidence="1" id="KW-0812">Transmembrane</keyword>
<sequence>MSMNPWYKKLAEGGLFFGPQFQSLTSLSTDGSRIRSDALSTTNLKKKVGKDYQILSILCIQLLLMLACGNLSTLKAFLPVFISECRIQSLGETNDEEATISYQNDHNCFATRRIDATLLGPSGSVVIDMKDVRLSLYTGKMGSGETNDDIHSERHPTLRVNWRPDILSLIWQPDLVDNETQAVIGALLDLIGHHNPRMRVLELGPDCDCRPKSWLSLLHKETALPRIQSWNTGSLAENGDLTVSNGASGPFDTLLISKLSESQKLWKHTPEKLISLVGQNGVVVTRKTDSALSSLAAAKFSIVEIRKQIILAVRTPVSKSLLGKDVLIITANKPSSAVAKFSKSLSTYLKQTAGAAQVNDVPIANLNQVSITSKTTDALKCLSRALMLEQPSLRFTVYDVGPVGLLNTTSTFSYIERILTVYEDCDDKEFIQAHGLLYTSRFGPDFGINAEFRRQIGEQDPIENTALSTVGPAKLSIGKPGVTDSLHFKQIREPSTTPPAGFIDVAIKAGSGYWHQIISAQQKRVPAWAAQKMLQEEEDSVLCTIPIAYSTAIYALLDRGNLRAGESVLIHSGAGAVGTAAITLAMRIGATVYTTTSSQVKRDY</sequence>
<proteinExistence type="predicted"/>
<dbReference type="InterPro" id="IPR049551">
    <property type="entry name" value="PKS_DH_C"/>
</dbReference>
<dbReference type="Pfam" id="PF14765">
    <property type="entry name" value="PS-DH"/>
    <property type="match status" value="1"/>
</dbReference>
<dbReference type="PANTHER" id="PTHR43677">
    <property type="entry name" value="SHORT-CHAIN DEHYDROGENASE/REDUCTASE"/>
    <property type="match status" value="1"/>
</dbReference>
<dbReference type="SUPFAM" id="SSF51735">
    <property type="entry name" value="NAD(P)-binding Rossmann-fold domains"/>
    <property type="match status" value="1"/>
</dbReference>
<keyword evidence="1" id="KW-0472">Membrane</keyword>
<dbReference type="InterPro" id="IPR036291">
    <property type="entry name" value="NAD(P)-bd_dom_sf"/>
</dbReference>
<gene>
    <name evidence="3" type="ORF">DID88_004553</name>
</gene>
<evidence type="ECO:0000256" key="1">
    <source>
        <dbReference type="SAM" id="Phobius"/>
    </source>
</evidence>
<dbReference type="GO" id="GO:0016491">
    <property type="term" value="F:oxidoreductase activity"/>
    <property type="evidence" value="ECO:0007669"/>
    <property type="project" value="TreeGrafter"/>
</dbReference>
<accession>A0A395IQY5</accession>
<evidence type="ECO:0000313" key="3">
    <source>
        <dbReference type="EMBL" id="RAL62710.1"/>
    </source>
</evidence>
<keyword evidence="1" id="KW-1133">Transmembrane helix</keyword>
<keyword evidence="4" id="KW-1185">Reference proteome</keyword>
<dbReference type="PANTHER" id="PTHR43677:SF4">
    <property type="entry name" value="QUINONE OXIDOREDUCTASE-LIKE PROTEIN 2"/>
    <property type="match status" value="1"/>
</dbReference>
<dbReference type="EMBL" id="QKRW01000023">
    <property type="protein sequence ID" value="RAL62710.1"/>
    <property type="molecule type" value="Genomic_DNA"/>
</dbReference>
<feature type="domain" description="Polyketide synthase dehydratase" evidence="2">
    <location>
        <begin position="6"/>
        <end position="138"/>
    </location>
</feature>
<organism evidence="3 4">
    <name type="scientific">Monilinia fructigena</name>
    <dbReference type="NCBI Taxonomy" id="38457"/>
    <lineage>
        <taxon>Eukaryota</taxon>
        <taxon>Fungi</taxon>
        <taxon>Dikarya</taxon>
        <taxon>Ascomycota</taxon>
        <taxon>Pezizomycotina</taxon>
        <taxon>Leotiomycetes</taxon>
        <taxon>Helotiales</taxon>
        <taxon>Sclerotiniaceae</taxon>
        <taxon>Monilinia</taxon>
    </lineage>
</organism>
<name>A0A395IQY5_9HELO</name>
<reference evidence="3 4" key="1">
    <citation type="submission" date="2018-06" db="EMBL/GenBank/DDBJ databases">
        <title>Genome Sequence of the Brown Rot Fungal Pathogen Monilinia fructigena.</title>
        <authorList>
            <person name="Landi L."/>
            <person name="De Miccolis Angelini R.M."/>
            <person name="Pollastro S."/>
            <person name="Abate D."/>
            <person name="Faretra F."/>
            <person name="Romanazzi G."/>
        </authorList>
    </citation>
    <scope>NUCLEOTIDE SEQUENCE [LARGE SCALE GENOMIC DNA]</scope>
    <source>
        <strain evidence="3 4">Mfrg269</strain>
    </source>
</reference>
<dbReference type="Gene3D" id="3.10.129.110">
    <property type="entry name" value="Polyketide synthase dehydratase"/>
    <property type="match status" value="1"/>
</dbReference>